<name>A0ABU3K6Z5_9BACT</name>
<feature type="domain" description="J" evidence="3">
    <location>
        <begin position="66"/>
        <end position="138"/>
    </location>
</feature>
<dbReference type="Proteomes" id="UP001250932">
    <property type="component" value="Unassembled WGS sequence"/>
</dbReference>
<dbReference type="SUPFAM" id="SSF46565">
    <property type="entry name" value="Chaperone J-domain"/>
    <property type="match status" value="1"/>
</dbReference>
<dbReference type="InterPro" id="IPR036869">
    <property type="entry name" value="J_dom_sf"/>
</dbReference>
<comment type="function">
    <text evidence="1">Co-chaperone involved in the maturation of iron-sulfur cluster-containing proteins. Seems to help targeting proteins to be folded toward HscA.</text>
</comment>
<dbReference type="InterPro" id="IPR004640">
    <property type="entry name" value="HscB"/>
</dbReference>
<gene>
    <name evidence="4" type="primary">hscB</name>
    <name evidence="4" type="ORF">PPG34_07350</name>
</gene>
<dbReference type="PANTHER" id="PTHR14021">
    <property type="entry name" value="IRON-SULFUR CLUSTER CO-CHAPERONE PROTEIN HSCB"/>
    <property type="match status" value="1"/>
</dbReference>
<sequence>MERAWCSRTVPVLREPLMSMEPTTLKPASRELPMARSMCWHCQSEVCGEYFCGRCVKVQPLSKELDYFTCMNLPRLLNIDEKSLEEMFYSLSRTFHPDFYANKDEAEKAVSLGNTALLNTAYRTLKDPLQRAEYLIRLEAGSAKDIRSAPPADLFDEILELQEDLEEYRSMSEGAESERGRELRVKLQAERETLETRQQQLKARLFEKFDDWDKLQGLSEDSAEIRDKKSAVLKEMQEILSNRTYIRNIVNDLVSATS</sequence>
<keyword evidence="2" id="KW-0175">Coiled coil</keyword>
<comment type="caution">
    <text evidence="4">The sequence shown here is derived from an EMBL/GenBank/DDBJ whole genome shotgun (WGS) entry which is preliminary data.</text>
</comment>
<dbReference type="InterPro" id="IPR001623">
    <property type="entry name" value="DnaJ_domain"/>
</dbReference>
<feature type="coiled-coil region" evidence="2">
    <location>
        <begin position="158"/>
        <end position="204"/>
    </location>
</feature>
<keyword evidence="5" id="KW-1185">Reference proteome</keyword>
<dbReference type="PANTHER" id="PTHR14021:SF15">
    <property type="entry name" value="IRON-SULFUR CLUSTER CO-CHAPERONE PROTEIN HSCB"/>
    <property type="match status" value="1"/>
</dbReference>
<evidence type="ECO:0000259" key="3">
    <source>
        <dbReference type="PROSITE" id="PS50076"/>
    </source>
</evidence>
<protein>
    <submittedName>
        <fullName evidence="4">Fe-S protein assembly co-chaperone HscB</fullName>
    </submittedName>
</protein>
<dbReference type="RefSeq" id="WP_313832528.1">
    <property type="nucleotide sequence ID" value="NZ_JAQOUE010000001.1"/>
</dbReference>
<dbReference type="PROSITE" id="PS50076">
    <property type="entry name" value="DNAJ_2"/>
    <property type="match status" value="1"/>
</dbReference>
<evidence type="ECO:0000313" key="4">
    <source>
        <dbReference type="EMBL" id="MDT7042165.1"/>
    </source>
</evidence>
<reference evidence="4 5" key="1">
    <citation type="journal article" date="2023" name="ISME J.">
        <title>Cultivation and genomic characterization of novel and ubiquitous marine nitrite-oxidizing bacteria from the Nitrospirales.</title>
        <authorList>
            <person name="Mueller A.J."/>
            <person name="Daebeler A."/>
            <person name="Herbold C.W."/>
            <person name="Kirkegaard R.H."/>
            <person name="Daims H."/>
        </authorList>
    </citation>
    <scope>NUCLEOTIDE SEQUENCE [LARGE SCALE GENOMIC DNA]</scope>
    <source>
        <strain evidence="4 5">EB</strain>
    </source>
</reference>
<dbReference type="EMBL" id="JAQOUE010000001">
    <property type="protein sequence ID" value="MDT7042165.1"/>
    <property type="molecule type" value="Genomic_DNA"/>
</dbReference>
<evidence type="ECO:0000256" key="1">
    <source>
        <dbReference type="ARBA" id="ARBA00025596"/>
    </source>
</evidence>
<dbReference type="NCBIfam" id="TIGR00714">
    <property type="entry name" value="hscB"/>
    <property type="match status" value="1"/>
</dbReference>
<dbReference type="Gene3D" id="1.10.287.110">
    <property type="entry name" value="DnaJ domain"/>
    <property type="match status" value="1"/>
</dbReference>
<evidence type="ECO:0000313" key="5">
    <source>
        <dbReference type="Proteomes" id="UP001250932"/>
    </source>
</evidence>
<evidence type="ECO:0000256" key="2">
    <source>
        <dbReference type="SAM" id="Coils"/>
    </source>
</evidence>
<organism evidence="4 5">
    <name type="scientific">Candidatus Nitronereus thalassa</name>
    <dbReference type="NCBI Taxonomy" id="3020898"/>
    <lineage>
        <taxon>Bacteria</taxon>
        <taxon>Pseudomonadati</taxon>
        <taxon>Nitrospirota</taxon>
        <taxon>Nitrospiria</taxon>
        <taxon>Nitrospirales</taxon>
        <taxon>Nitrospiraceae</taxon>
        <taxon>Candidatus Nitronereus</taxon>
    </lineage>
</organism>
<accession>A0ABU3K6Z5</accession>
<proteinExistence type="predicted"/>